<dbReference type="InterPro" id="IPR008964">
    <property type="entry name" value="Invasin/intimin_cell_adhesion"/>
</dbReference>
<gene>
    <name evidence="2" type="ORF">OM076_02575</name>
</gene>
<dbReference type="EMBL" id="JAPDOD010000002">
    <property type="protein sequence ID" value="MDA0159137.1"/>
    <property type="molecule type" value="Genomic_DNA"/>
</dbReference>
<feature type="chain" id="PRO_5040797802" evidence="1">
    <location>
        <begin position="22"/>
        <end position="480"/>
    </location>
</feature>
<feature type="signal peptide" evidence="1">
    <location>
        <begin position="1"/>
        <end position="21"/>
    </location>
</feature>
<evidence type="ECO:0000313" key="2">
    <source>
        <dbReference type="EMBL" id="MDA0159137.1"/>
    </source>
</evidence>
<dbReference type="AlphaFoldDB" id="A0A9X3RZN8"/>
<sequence>MKSVALLAAAVLAATPQPAWGADPPQTYVVPMCSTGSGPQPLSGWVRLDAFGANECEQGRGFGADTRSAAYIQWTFGAPTDTRIAGVRIWRAGQLEGAAYYTLVARTLGRATPTLEYSPDLRGGAVNGRAFGGLDADALQFSLQCLSECGNSWVRFYRMEMVLRDIVNPRVTGVGESAIGGGALSGTVTVRTSFADNGGGVRQVSVLVDGGEYVRGKALCSQPYAFAVPCPLSGTQELEIDTRGLADGEHTLTFELEDVAGNRSISRPYEVWVRNAPDPPVVTPAPEPLVRLVAEWSTLTATYNKTTVVRARARDVAGNPLAGVKVGVAVRPAIMGAPFVLDTPVFSDSQGRITVKLPKGTSREVRLTHGDQTTTIKVVVKAPLQFSASPAATRNHKSIRLSGSVPGTDAATDVELQARDGTKWIPFKTVRLHNGRFSARYRFMRTFQTTRYRFRAVIHGDSRFPYAPASSRVASVLVRP</sequence>
<dbReference type="InterPro" id="IPR013783">
    <property type="entry name" value="Ig-like_fold"/>
</dbReference>
<dbReference type="SUPFAM" id="SSF49373">
    <property type="entry name" value="Invasin/intimin cell-adhesion fragments"/>
    <property type="match status" value="1"/>
</dbReference>
<accession>A0A9X3RZN8</accession>
<proteinExistence type="predicted"/>
<evidence type="ECO:0000313" key="3">
    <source>
        <dbReference type="Proteomes" id="UP001149140"/>
    </source>
</evidence>
<name>A0A9X3RZN8_9ACTN</name>
<evidence type="ECO:0000256" key="1">
    <source>
        <dbReference type="SAM" id="SignalP"/>
    </source>
</evidence>
<reference evidence="2" key="1">
    <citation type="submission" date="2022-10" db="EMBL/GenBank/DDBJ databases">
        <title>The WGS of Solirubrobacter ginsenosidimutans DSM 21036.</title>
        <authorList>
            <person name="Jiang Z."/>
        </authorList>
    </citation>
    <scope>NUCLEOTIDE SEQUENCE</scope>
    <source>
        <strain evidence="2">DSM 21036</strain>
    </source>
</reference>
<dbReference type="Gene3D" id="2.60.40.10">
    <property type="entry name" value="Immunoglobulins"/>
    <property type="match status" value="2"/>
</dbReference>
<keyword evidence="1" id="KW-0732">Signal</keyword>
<dbReference type="Proteomes" id="UP001149140">
    <property type="component" value="Unassembled WGS sequence"/>
</dbReference>
<keyword evidence="3" id="KW-1185">Reference proteome</keyword>
<comment type="caution">
    <text evidence="2">The sequence shown here is derived from an EMBL/GenBank/DDBJ whole genome shotgun (WGS) entry which is preliminary data.</text>
</comment>
<dbReference type="GO" id="GO:0005975">
    <property type="term" value="P:carbohydrate metabolic process"/>
    <property type="evidence" value="ECO:0007669"/>
    <property type="project" value="UniProtKB-ARBA"/>
</dbReference>
<protein>
    <submittedName>
        <fullName evidence="2">Ig-like domain-containing protein</fullName>
    </submittedName>
</protein>
<organism evidence="2 3">
    <name type="scientific">Solirubrobacter ginsenosidimutans</name>
    <dbReference type="NCBI Taxonomy" id="490573"/>
    <lineage>
        <taxon>Bacteria</taxon>
        <taxon>Bacillati</taxon>
        <taxon>Actinomycetota</taxon>
        <taxon>Thermoleophilia</taxon>
        <taxon>Solirubrobacterales</taxon>
        <taxon>Solirubrobacteraceae</taxon>
        <taxon>Solirubrobacter</taxon>
    </lineage>
</organism>
<dbReference type="RefSeq" id="WP_270037809.1">
    <property type="nucleotide sequence ID" value="NZ_JAPDOD010000002.1"/>
</dbReference>